<evidence type="ECO:0000313" key="2">
    <source>
        <dbReference type="EMBL" id="CAH1253034.1"/>
    </source>
</evidence>
<dbReference type="OrthoDB" id="250548at2759"/>
<keyword evidence="3" id="KW-1185">Reference proteome</keyword>
<feature type="region of interest" description="Disordered" evidence="1">
    <location>
        <begin position="138"/>
        <end position="207"/>
    </location>
</feature>
<feature type="region of interest" description="Disordered" evidence="1">
    <location>
        <begin position="1"/>
        <end position="30"/>
    </location>
</feature>
<dbReference type="Pfam" id="PF10217">
    <property type="entry name" value="DUF2039"/>
    <property type="match status" value="1"/>
</dbReference>
<organism evidence="2 3">
    <name type="scientific">Branchiostoma lanceolatum</name>
    <name type="common">Common lancelet</name>
    <name type="synonym">Amphioxus lanceolatum</name>
    <dbReference type="NCBI Taxonomy" id="7740"/>
    <lineage>
        <taxon>Eukaryota</taxon>
        <taxon>Metazoa</taxon>
        <taxon>Chordata</taxon>
        <taxon>Cephalochordata</taxon>
        <taxon>Leptocardii</taxon>
        <taxon>Amphioxiformes</taxon>
        <taxon>Branchiostomatidae</taxon>
        <taxon>Branchiostoma</taxon>
    </lineage>
</organism>
<evidence type="ECO:0000313" key="3">
    <source>
        <dbReference type="Proteomes" id="UP000838412"/>
    </source>
</evidence>
<dbReference type="EMBL" id="OV696687">
    <property type="protein sequence ID" value="CAH1253034.1"/>
    <property type="molecule type" value="Genomic_DNA"/>
</dbReference>
<proteinExistence type="predicted"/>
<dbReference type="PANTHER" id="PTHR22876:SF5">
    <property type="entry name" value="CHROMOSOME 9 OPEN READING FRAME 85"/>
    <property type="match status" value="1"/>
</dbReference>
<feature type="compositionally biased region" description="Acidic residues" evidence="1">
    <location>
        <begin position="155"/>
        <end position="165"/>
    </location>
</feature>
<sequence>MSSQRGNVKRSRPQKYKNSMAFRNNLHDQSQKTKKLNAMVVGGLCAHCKSVIDWKIKYKKYKPLSQPKKCVKCEQKTVKQAYTMMCMPCARTADVCAKCGKGEEVVTPALTPAEEAARDAELQQELKFMSERQRRTFMRKGGDIDGMPSAVGNTEDSEDDNSNDSENEKVLKNPDNVSDGASVVKDSKSTENTQSEDIDQQNNLGEKEDMAAGIDNAAEKCEQLSI</sequence>
<evidence type="ECO:0000256" key="1">
    <source>
        <dbReference type="SAM" id="MobiDB-lite"/>
    </source>
</evidence>
<reference evidence="2" key="1">
    <citation type="submission" date="2022-01" db="EMBL/GenBank/DDBJ databases">
        <authorList>
            <person name="Braso-Vives M."/>
        </authorList>
    </citation>
    <scope>NUCLEOTIDE SEQUENCE</scope>
</reference>
<accession>A0A8J9ZEM1</accession>
<dbReference type="PANTHER" id="PTHR22876">
    <property type="entry name" value="ZGC:101016"/>
    <property type="match status" value="1"/>
</dbReference>
<dbReference type="Proteomes" id="UP000838412">
    <property type="component" value="Chromosome 2"/>
</dbReference>
<gene>
    <name evidence="2" type="primary">Hypp1065</name>
    <name evidence="2" type="ORF">BLAG_LOCUS12939</name>
</gene>
<name>A0A8J9ZEM1_BRALA</name>
<protein>
    <submittedName>
        <fullName evidence="2">Hypp1065 protein</fullName>
    </submittedName>
</protein>
<dbReference type="InterPro" id="IPR019351">
    <property type="entry name" value="DUF2039"/>
</dbReference>
<dbReference type="AlphaFoldDB" id="A0A8J9ZEM1"/>